<accession>A0ABU7IWM9</accession>
<protein>
    <submittedName>
        <fullName evidence="1">Uncharacterized protein</fullName>
    </submittedName>
</protein>
<evidence type="ECO:0000313" key="2">
    <source>
        <dbReference type="Proteomes" id="UP001356308"/>
    </source>
</evidence>
<proteinExistence type="predicted"/>
<reference evidence="1 2" key="1">
    <citation type="submission" date="2024-01" db="EMBL/GenBank/DDBJ databases">
        <title>Maribacter spp. originated from different algae showed divergent polysaccharides utilization ability.</title>
        <authorList>
            <person name="Wang H."/>
            <person name="Wu Y."/>
        </authorList>
    </citation>
    <scope>NUCLEOTIDE SEQUENCE [LARGE SCALE GENOMIC DNA]</scope>
    <source>
        <strain evidence="1 2">PR1</strain>
    </source>
</reference>
<gene>
    <name evidence="1" type="ORF">V1I91_14500</name>
</gene>
<organism evidence="1 2">
    <name type="scientific">Maribacter cobaltidurans</name>
    <dbReference type="NCBI Taxonomy" id="1178778"/>
    <lineage>
        <taxon>Bacteria</taxon>
        <taxon>Pseudomonadati</taxon>
        <taxon>Bacteroidota</taxon>
        <taxon>Flavobacteriia</taxon>
        <taxon>Flavobacteriales</taxon>
        <taxon>Flavobacteriaceae</taxon>
        <taxon>Maribacter</taxon>
    </lineage>
</organism>
<dbReference type="RefSeq" id="WP_272651988.1">
    <property type="nucleotide sequence ID" value="NZ_JAZDDG010000007.1"/>
</dbReference>
<dbReference type="Proteomes" id="UP001356308">
    <property type="component" value="Unassembled WGS sequence"/>
</dbReference>
<sequence>MRGLALNFASTHQTENPRGFSEVGENKQLFIAIVPVAQVRKKSVLIIADPGIDRNLRYARKKGLPRKA</sequence>
<keyword evidence="2" id="KW-1185">Reference proteome</keyword>
<evidence type="ECO:0000313" key="1">
    <source>
        <dbReference type="EMBL" id="MEE1977294.1"/>
    </source>
</evidence>
<feature type="non-terminal residue" evidence="1">
    <location>
        <position position="68"/>
    </location>
</feature>
<name>A0ABU7IWM9_9FLAO</name>
<dbReference type="EMBL" id="JAZDDG010000007">
    <property type="protein sequence ID" value="MEE1977294.1"/>
    <property type="molecule type" value="Genomic_DNA"/>
</dbReference>
<comment type="caution">
    <text evidence="1">The sequence shown here is derived from an EMBL/GenBank/DDBJ whole genome shotgun (WGS) entry which is preliminary data.</text>
</comment>